<reference evidence="2 3" key="1">
    <citation type="submission" date="2016-05" db="EMBL/GenBank/DDBJ databases">
        <title>Niabella ginsenosidivorans BS26 whole genome sequencing.</title>
        <authorList>
            <person name="Im W.T."/>
            <person name="Siddiqi M.Z."/>
        </authorList>
    </citation>
    <scope>NUCLEOTIDE SEQUENCE [LARGE SCALE GENOMIC DNA]</scope>
    <source>
        <strain evidence="2 3">BS26</strain>
    </source>
</reference>
<dbReference type="STRING" id="1176587.A8C56_19730"/>
<organism evidence="2 3">
    <name type="scientific">Niabella ginsenosidivorans</name>
    <dbReference type="NCBI Taxonomy" id="1176587"/>
    <lineage>
        <taxon>Bacteria</taxon>
        <taxon>Pseudomonadati</taxon>
        <taxon>Bacteroidota</taxon>
        <taxon>Chitinophagia</taxon>
        <taxon>Chitinophagales</taxon>
        <taxon>Chitinophagaceae</taxon>
        <taxon>Niabella</taxon>
    </lineage>
</organism>
<gene>
    <name evidence="2" type="ORF">A8C56_19730</name>
</gene>
<evidence type="ECO:0000313" key="3">
    <source>
        <dbReference type="Proteomes" id="UP000077667"/>
    </source>
</evidence>
<keyword evidence="1" id="KW-0732">Signal</keyword>
<evidence type="ECO:0000313" key="2">
    <source>
        <dbReference type="EMBL" id="ANH82917.1"/>
    </source>
</evidence>
<dbReference type="Proteomes" id="UP000077667">
    <property type="component" value="Chromosome"/>
</dbReference>
<proteinExistence type="predicted"/>
<feature type="chain" id="PRO_5008389879" evidence="1">
    <location>
        <begin position="22"/>
        <end position="126"/>
    </location>
</feature>
<name>A0A1A9I5F3_9BACT</name>
<keyword evidence="3" id="KW-1185">Reference proteome</keyword>
<feature type="signal peptide" evidence="1">
    <location>
        <begin position="1"/>
        <end position="21"/>
    </location>
</feature>
<dbReference type="RefSeq" id="WP_067759895.1">
    <property type="nucleotide sequence ID" value="NZ_CP015772.1"/>
</dbReference>
<dbReference type="AlphaFoldDB" id="A0A1A9I5F3"/>
<dbReference type="OrthoDB" id="669766at2"/>
<sequence length="126" mass="14592">MRVRLMLIMSLFVILSSFISAHGQKSVSEKVSNALAKFDAVIKPDKAKRSSIETIFTDFYTAHEKLRSNIQGAASDNRQPLQQDYQSIRKQNESLFADRDNRLKKVLSTEEFKKWKDEIEPSLRKK</sequence>
<dbReference type="KEGG" id="nia:A8C56_19730"/>
<protein>
    <submittedName>
        <fullName evidence="2">Uncharacterized protein</fullName>
    </submittedName>
</protein>
<dbReference type="EMBL" id="CP015772">
    <property type="protein sequence ID" value="ANH82917.1"/>
    <property type="molecule type" value="Genomic_DNA"/>
</dbReference>
<accession>A0A1A9I5F3</accession>
<evidence type="ECO:0000256" key="1">
    <source>
        <dbReference type="SAM" id="SignalP"/>
    </source>
</evidence>